<dbReference type="InterPro" id="IPR025525">
    <property type="entry name" value="hAT-like_transposase_RNase-H"/>
</dbReference>
<reference evidence="3" key="1">
    <citation type="journal article" date="2023" name="Plant J.">
        <title>Genome sequences and population genomics provide insights into the demographic history, inbreeding, and mutation load of two 'living fossil' tree species of Dipteronia.</title>
        <authorList>
            <person name="Feng Y."/>
            <person name="Comes H.P."/>
            <person name="Chen J."/>
            <person name="Zhu S."/>
            <person name="Lu R."/>
            <person name="Zhang X."/>
            <person name="Li P."/>
            <person name="Qiu J."/>
            <person name="Olsen K.M."/>
            <person name="Qiu Y."/>
        </authorList>
    </citation>
    <scope>NUCLEOTIDE SEQUENCE</scope>
    <source>
        <strain evidence="3">NBL</strain>
    </source>
</reference>
<dbReference type="Pfam" id="PF05699">
    <property type="entry name" value="Dimer_Tnp_hAT"/>
    <property type="match status" value="1"/>
</dbReference>
<dbReference type="SUPFAM" id="SSF53098">
    <property type="entry name" value="Ribonuclease H-like"/>
    <property type="match status" value="1"/>
</dbReference>
<evidence type="ECO:0000313" key="4">
    <source>
        <dbReference type="Proteomes" id="UP001281410"/>
    </source>
</evidence>
<dbReference type="EMBL" id="JANJYJ010000005">
    <property type="protein sequence ID" value="KAK3212410.1"/>
    <property type="molecule type" value="Genomic_DNA"/>
</dbReference>
<evidence type="ECO:0008006" key="5">
    <source>
        <dbReference type="Google" id="ProtNLM"/>
    </source>
</evidence>
<evidence type="ECO:0000259" key="2">
    <source>
        <dbReference type="Pfam" id="PF14372"/>
    </source>
</evidence>
<dbReference type="Proteomes" id="UP001281410">
    <property type="component" value="Unassembled WGS sequence"/>
</dbReference>
<dbReference type="AlphaFoldDB" id="A0AAE0AFU2"/>
<comment type="caution">
    <text evidence="3">The sequence shown here is derived from an EMBL/GenBank/DDBJ whole genome shotgun (WGS) entry which is preliminary data.</text>
</comment>
<evidence type="ECO:0000259" key="1">
    <source>
        <dbReference type="Pfam" id="PF05699"/>
    </source>
</evidence>
<protein>
    <recommendedName>
        <fullName evidence="5">HAT C-terminal dimerisation domain-containing protein</fullName>
    </recommendedName>
</protein>
<proteinExistence type="predicted"/>
<dbReference type="GO" id="GO:0003677">
    <property type="term" value="F:DNA binding"/>
    <property type="evidence" value="ECO:0007669"/>
    <property type="project" value="InterPro"/>
</dbReference>
<keyword evidence="4" id="KW-1185">Reference proteome</keyword>
<dbReference type="Pfam" id="PF14372">
    <property type="entry name" value="hAT-like_RNase-H"/>
    <property type="match status" value="1"/>
</dbReference>
<gene>
    <name evidence="3" type="ORF">Dsin_017116</name>
</gene>
<dbReference type="GO" id="GO:0046983">
    <property type="term" value="F:protein dimerization activity"/>
    <property type="evidence" value="ECO:0007669"/>
    <property type="project" value="InterPro"/>
</dbReference>
<name>A0AAE0AFU2_9ROSI</name>
<dbReference type="PANTHER" id="PTHR23272">
    <property type="entry name" value="BED FINGER-RELATED"/>
    <property type="match status" value="1"/>
</dbReference>
<feature type="domain" description="HAT C-terminal dimerisation" evidence="1">
    <location>
        <begin position="107"/>
        <end position="154"/>
    </location>
</feature>
<feature type="domain" description="hAT-like transposase RNase-H fold" evidence="2">
    <location>
        <begin position="1"/>
        <end position="66"/>
    </location>
</feature>
<dbReference type="PANTHER" id="PTHR23272:SF179">
    <property type="entry name" value="ZINC FINGER BED DOMAIN-CONTAINING PROTEIN RICESLEEPER 2-LIKE ISOFORM X1"/>
    <property type="match status" value="1"/>
</dbReference>
<dbReference type="InterPro" id="IPR012337">
    <property type="entry name" value="RNaseH-like_sf"/>
</dbReference>
<sequence>MASNMISKFDQYWKDVHGVMAMASLLDPRFKLKLLEYFYPLIYGDDRALEEVAIVRKLCEDIFKDYQSRVVLQISNVDSSGISNSNVNFGDEIESLDAFFHGTPKLIARDILAIPISTVALESSFSTSGRIVSSHRNRLLPSTLEAIMCTQNWLWAGKRGNIVDGVADMLVDEENENDMTEGSDIVDG</sequence>
<accession>A0AAE0AFU2</accession>
<organism evidence="3 4">
    <name type="scientific">Dipteronia sinensis</name>
    <dbReference type="NCBI Taxonomy" id="43782"/>
    <lineage>
        <taxon>Eukaryota</taxon>
        <taxon>Viridiplantae</taxon>
        <taxon>Streptophyta</taxon>
        <taxon>Embryophyta</taxon>
        <taxon>Tracheophyta</taxon>
        <taxon>Spermatophyta</taxon>
        <taxon>Magnoliopsida</taxon>
        <taxon>eudicotyledons</taxon>
        <taxon>Gunneridae</taxon>
        <taxon>Pentapetalae</taxon>
        <taxon>rosids</taxon>
        <taxon>malvids</taxon>
        <taxon>Sapindales</taxon>
        <taxon>Sapindaceae</taxon>
        <taxon>Hippocastanoideae</taxon>
        <taxon>Acereae</taxon>
        <taxon>Dipteronia</taxon>
    </lineage>
</organism>
<dbReference type="InterPro" id="IPR008906">
    <property type="entry name" value="HATC_C_dom"/>
</dbReference>
<evidence type="ECO:0000313" key="3">
    <source>
        <dbReference type="EMBL" id="KAK3212410.1"/>
    </source>
</evidence>